<evidence type="ECO:0000313" key="1">
    <source>
        <dbReference type="EnsemblPlants" id="EMT06029"/>
    </source>
</evidence>
<evidence type="ECO:0008006" key="2">
    <source>
        <dbReference type="Google" id="ProtNLM"/>
    </source>
</evidence>
<protein>
    <recommendedName>
        <fullName evidence="2">CTLH domain-containing protein</fullName>
    </recommendedName>
</protein>
<dbReference type="PANTHER" id="PTHR36478:SF22">
    <property type="entry name" value="OS04G0616900 PROTEIN"/>
    <property type="match status" value="1"/>
</dbReference>
<dbReference type="AlphaFoldDB" id="M8AX74"/>
<accession>M8AX74</accession>
<dbReference type="PANTHER" id="PTHR36478">
    <property type="entry name" value="OS04G0614237 PROTEIN-RELATED"/>
    <property type="match status" value="1"/>
</dbReference>
<proteinExistence type="predicted"/>
<dbReference type="EnsemblPlants" id="EMT06029">
    <property type="protein sequence ID" value="EMT06029"/>
    <property type="gene ID" value="F775_22824"/>
</dbReference>
<sequence length="421" mass="48096">MKFSGPRLLQETAVFFSVEHLERLARQGQWDDAIKYVVRFVPKVDAMLGEEGRLLFSFINLHRTIHSISIGTPHGALMTEFYERDLSKYPNAPSGAVRRTRLLSALHRNEKLRAAIDWQLERDRAAEIVKDLIAKTPEFSDLLRLPNCRDNPHNILLIRSCSSSHRRRHRKEGGQIPASDLTKTYLRKKRRFVQETNVFFSIAHLKHLVFLGQWDEAINYVYRFAPSAEMLGDVGNVLLNFLHTLKVLNCMATASPCGVLLVELEHCFSSLRKYPNSHLDAVRLNKMFLAMHRSKELRASISWHHVRYKAAEIVKDLIAKTPEFNDLLRLPDCRDRPHDILPIGSCSHRRHHIKEKGEFQLLNLPDSTFRRRGGEPCKASLSTWLLATSSGIATLIKILSSWSSAGHGVSTCASQSQLRDI</sequence>
<organism evidence="1">
    <name type="scientific">Aegilops tauschii</name>
    <name type="common">Tausch's goatgrass</name>
    <name type="synonym">Aegilops squarrosa</name>
    <dbReference type="NCBI Taxonomy" id="37682"/>
    <lineage>
        <taxon>Eukaryota</taxon>
        <taxon>Viridiplantae</taxon>
        <taxon>Streptophyta</taxon>
        <taxon>Embryophyta</taxon>
        <taxon>Tracheophyta</taxon>
        <taxon>Spermatophyta</taxon>
        <taxon>Magnoliopsida</taxon>
        <taxon>Liliopsida</taxon>
        <taxon>Poales</taxon>
        <taxon>Poaceae</taxon>
        <taxon>BOP clade</taxon>
        <taxon>Pooideae</taxon>
        <taxon>Triticodae</taxon>
        <taxon>Triticeae</taxon>
        <taxon>Triticinae</taxon>
        <taxon>Aegilops</taxon>
    </lineage>
</organism>
<reference evidence="1" key="1">
    <citation type="submission" date="2015-06" db="UniProtKB">
        <authorList>
            <consortium name="EnsemblPlants"/>
        </authorList>
    </citation>
    <scope>IDENTIFICATION</scope>
</reference>
<name>M8AX74_AEGTA</name>